<dbReference type="Gene3D" id="2.60.120.620">
    <property type="entry name" value="q2cbj1_9rhob like domain"/>
    <property type="match status" value="1"/>
</dbReference>
<keyword evidence="2" id="KW-1185">Reference proteome</keyword>
<evidence type="ECO:0000313" key="1">
    <source>
        <dbReference type="EMBL" id="QEX15599.1"/>
    </source>
</evidence>
<gene>
    <name evidence="1" type="ORF">FRZ44_08860</name>
</gene>
<organism evidence="1 2">
    <name type="scientific">Hypericibacter terrae</name>
    <dbReference type="NCBI Taxonomy" id="2602015"/>
    <lineage>
        <taxon>Bacteria</taxon>
        <taxon>Pseudomonadati</taxon>
        <taxon>Pseudomonadota</taxon>
        <taxon>Alphaproteobacteria</taxon>
        <taxon>Rhodospirillales</taxon>
        <taxon>Dongiaceae</taxon>
        <taxon>Hypericibacter</taxon>
    </lineage>
</organism>
<dbReference type="OrthoDB" id="8835886at2"/>
<dbReference type="KEGG" id="htq:FRZ44_08860"/>
<dbReference type="EMBL" id="CP042906">
    <property type="protein sequence ID" value="QEX15599.1"/>
    <property type="molecule type" value="Genomic_DNA"/>
</dbReference>
<evidence type="ECO:0000313" key="2">
    <source>
        <dbReference type="Proteomes" id="UP000326202"/>
    </source>
</evidence>
<dbReference type="AlphaFoldDB" id="A0A5J6MDU9"/>
<accession>A0A5J6MDU9</accession>
<dbReference type="Proteomes" id="UP000326202">
    <property type="component" value="Chromosome"/>
</dbReference>
<protein>
    <submittedName>
        <fullName evidence="1">Uncharacterized protein</fullName>
    </submittedName>
</protein>
<name>A0A5J6MDU9_9PROT</name>
<proteinExistence type="predicted"/>
<reference evidence="1 2" key="1">
    <citation type="submission" date="2019-08" db="EMBL/GenBank/DDBJ databases">
        <title>Hyperibacter terrae gen. nov., sp. nov. and Hyperibacter viscosus sp. nov., two new members in the family Rhodospirillaceae isolated from the rhizosphere of Hypericum perforatum.</title>
        <authorList>
            <person name="Noviana Z."/>
        </authorList>
    </citation>
    <scope>NUCLEOTIDE SEQUENCE [LARGE SCALE GENOMIC DNA]</scope>
    <source>
        <strain evidence="1 2">R5913</strain>
    </source>
</reference>
<sequence length="320" mass="35508">MDQAVSTNVPAPLTAPSLVVDDFMPLDFARSMRADIEAHFGNPMKHHADIHQVWNYWYVPGLYTYLKTQPEKVIRHDKVERFLQALQRWSIDTLGLAGVTWPFLSLYVNGCSQGLHNDSTNGRFGFVYSLTPVERRTQGGETIVLREGDLFRRNLRSANAGTGLYDLIEPRFNRLVLFDDRMVHGVSRVSGSMDPVDARCVMHGHIEETGPIVMGALSKEATRSGIRGALERFATGRTAVIPHYHGPIVLRFTISPAGQVVQIRVLLDRVFHELDGHGGWEPIRAGLLESLEAGVFPAASGETIVTLPMTFGGPVRRPGD</sequence>